<comment type="caution">
    <text evidence="1">The sequence shown here is derived from an EMBL/GenBank/DDBJ whole genome shotgun (WGS) entry which is preliminary data.</text>
</comment>
<evidence type="ECO:0000313" key="1">
    <source>
        <dbReference type="EMBL" id="MET3655798.1"/>
    </source>
</evidence>
<proteinExistence type="predicted"/>
<name>A0ABV2K3Y8_SPOPS</name>
<sequence>MSIYIVNTGPNKEVHRSVHVKVACNIHLIAANNRLDTDVDYTVLYPLEYDGCKHCYTEKHRK</sequence>
<protein>
    <submittedName>
        <fullName evidence="1">Uncharacterized protein</fullName>
    </submittedName>
</protein>
<gene>
    <name evidence="1" type="ORF">ABIC55_000882</name>
</gene>
<evidence type="ECO:0000313" key="2">
    <source>
        <dbReference type="Proteomes" id="UP001549104"/>
    </source>
</evidence>
<organism evidence="1 2">
    <name type="scientific">Sporosarcina psychrophila</name>
    <name type="common">Bacillus psychrophilus</name>
    <dbReference type="NCBI Taxonomy" id="1476"/>
    <lineage>
        <taxon>Bacteria</taxon>
        <taxon>Bacillati</taxon>
        <taxon>Bacillota</taxon>
        <taxon>Bacilli</taxon>
        <taxon>Bacillales</taxon>
        <taxon>Caryophanaceae</taxon>
        <taxon>Sporosarcina</taxon>
    </lineage>
</organism>
<keyword evidence="2" id="KW-1185">Reference proteome</keyword>
<reference evidence="1 2" key="1">
    <citation type="submission" date="2024-06" db="EMBL/GenBank/DDBJ databases">
        <title>Sorghum-associated microbial communities from plants grown in Nebraska, USA.</title>
        <authorList>
            <person name="Schachtman D."/>
        </authorList>
    </citation>
    <scope>NUCLEOTIDE SEQUENCE [LARGE SCALE GENOMIC DNA]</scope>
    <source>
        <strain evidence="1 2">1288</strain>
    </source>
</reference>
<accession>A0ABV2K3Y8</accession>
<dbReference type="EMBL" id="JBEPME010000001">
    <property type="protein sequence ID" value="MET3655798.1"/>
    <property type="molecule type" value="Genomic_DNA"/>
</dbReference>
<dbReference type="Proteomes" id="UP001549104">
    <property type="component" value="Unassembled WGS sequence"/>
</dbReference>